<dbReference type="GO" id="GO:0005737">
    <property type="term" value="C:cytoplasm"/>
    <property type="evidence" value="ECO:0007669"/>
    <property type="project" value="UniProtKB-SubCell"/>
</dbReference>
<evidence type="ECO:0000256" key="3">
    <source>
        <dbReference type="ARBA" id="ARBA00013161"/>
    </source>
</evidence>
<keyword evidence="8 12" id="KW-0067">ATP-binding</keyword>
<dbReference type="FunFam" id="3.40.50.620:FF:000033">
    <property type="entry name" value="tryptophan--tRNA ligase, cytoplasmic"/>
    <property type="match status" value="1"/>
</dbReference>
<dbReference type="PRINTS" id="PR01039">
    <property type="entry name" value="TRNASYNTHTRP"/>
</dbReference>
<comment type="caution">
    <text evidence="14">The sequence shown here is derived from an EMBL/GenBank/DDBJ whole genome shotgun (WGS) entry which is preliminary data.</text>
</comment>
<dbReference type="EMBL" id="JAPQKR010000008">
    <property type="protein sequence ID" value="KAJ5211872.1"/>
    <property type="molecule type" value="Genomic_DNA"/>
</dbReference>
<dbReference type="Gene3D" id="3.40.50.620">
    <property type="entry name" value="HUPs"/>
    <property type="match status" value="1"/>
</dbReference>
<comment type="subcellular location">
    <subcellularLocation>
        <location evidence="1">Cytoplasm</location>
    </subcellularLocation>
</comment>
<accession>A0A9W9N2A8</accession>
<dbReference type="InterPro" id="IPR001412">
    <property type="entry name" value="aa-tRNA-synth_I_CS"/>
</dbReference>
<dbReference type="NCBIfam" id="TIGR00233">
    <property type="entry name" value="trpS"/>
    <property type="match status" value="1"/>
</dbReference>
<evidence type="ECO:0000256" key="11">
    <source>
        <dbReference type="ARBA" id="ARBA00030268"/>
    </source>
</evidence>
<dbReference type="InterPro" id="IPR014729">
    <property type="entry name" value="Rossmann-like_a/b/a_fold"/>
</dbReference>
<keyword evidence="10 12" id="KW-0030">Aminoacyl-tRNA synthetase</keyword>
<keyword evidence="5" id="KW-0963">Cytoplasm</keyword>
<dbReference type="PROSITE" id="PS00178">
    <property type="entry name" value="AA_TRNA_LIGASE_I"/>
    <property type="match status" value="1"/>
</dbReference>
<sequence>MSVRTDSGRKSNIMADEPGQPPALTNLSLGEKAPAPKATGQVVTPFDVSGGVDEAGKLLPVDYEKLTREFGATPLTPEILERFEKVTGHRPHRFMRRGIVFSHRELNKILDRHEKGQPFYLYTGRGPSSDSMHVGHTVPFEFTKWLQDVFDVPLVIMMTDDEKYMHSAKIEVEDVKQYTKANARDIIAVGFDMKKTFIFSDFDFVGGAFYENICRMAKRITINQIRGTFGFNDSNNIGEFHFCAIQSATAFATSFPQIFGTDKKKVASIPCLIPCAIDQDPYFRQCRDNAEKMKFKKPSLIHSIFLPALQGPGSKMSASIDSSAIFMSDTPNKIKNKINKFAFSGGQETAELHRELGGNSKVDVPFQYLTFFLEDDEELERIRTTYEKGEMMTGELKQICIAELQKYVQGFQERRAKVTEEIVAEYMRPRPLEWKGNPNAVVAEKK</sequence>
<evidence type="ECO:0000256" key="10">
    <source>
        <dbReference type="ARBA" id="ARBA00023146"/>
    </source>
</evidence>
<evidence type="ECO:0000256" key="8">
    <source>
        <dbReference type="ARBA" id="ARBA00022840"/>
    </source>
</evidence>
<evidence type="ECO:0000256" key="4">
    <source>
        <dbReference type="ARBA" id="ARBA00013782"/>
    </source>
</evidence>
<evidence type="ECO:0000256" key="9">
    <source>
        <dbReference type="ARBA" id="ARBA00022917"/>
    </source>
</evidence>
<organism evidence="14 15">
    <name type="scientific">Penicillium cinerascens</name>
    <dbReference type="NCBI Taxonomy" id="70096"/>
    <lineage>
        <taxon>Eukaryota</taxon>
        <taxon>Fungi</taxon>
        <taxon>Dikarya</taxon>
        <taxon>Ascomycota</taxon>
        <taxon>Pezizomycotina</taxon>
        <taxon>Eurotiomycetes</taxon>
        <taxon>Eurotiomycetidae</taxon>
        <taxon>Eurotiales</taxon>
        <taxon>Aspergillaceae</taxon>
        <taxon>Penicillium</taxon>
    </lineage>
</organism>
<dbReference type="GO" id="GO:0005524">
    <property type="term" value="F:ATP binding"/>
    <property type="evidence" value="ECO:0007669"/>
    <property type="project" value="UniProtKB-KW"/>
</dbReference>
<dbReference type="OrthoDB" id="10261385at2759"/>
<evidence type="ECO:0000256" key="1">
    <source>
        <dbReference type="ARBA" id="ARBA00004496"/>
    </source>
</evidence>
<comment type="similarity">
    <text evidence="2 12">Belongs to the class-I aminoacyl-tRNA synthetase family.</text>
</comment>
<evidence type="ECO:0000256" key="2">
    <source>
        <dbReference type="ARBA" id="ARBA00005594"/>
    </source>
</evidence>
<dbReference type="GO" id="GO:0006436">
    <property type="term" value="P:tryptophanyl-tRNA aminoacylation"/>
    <property type="evidence" value="ECO:0007669"/>
    <property type="project" value="InterPro"/>
</dbReference>
<gene>
    <name evidence="14" type="ORF">N7498_003518</name>
</gene>
<proteinExistence type="inferred from homology"/>
<evidence type="ECO:0000256" key="6">
    <source>
        <dbReference type="ARBA" id="ARBA00022598"/>
    </source>
</evidence>
<dbReference type="GO" id="GO:0004830">
    <property type="term" value="F:tryptophan-tRNA ligase activity"/>
    <property type="evidence" value="ECO:0007669"/>
    <property type="project" value="UniProtKB-EC"/>
</dbReference>
<dbReference type="InterPro" id="IPR002306">
    <property type="entry name" value="Trp-tRNA-ligase"/>
</dbReference>
<reference evidence="14" key="1">
    <citation type="submission" date="2022-12" db="EMBL/GenBank/DDBJ databases">
        <authorList>
            <person name="Petersen C."/>
        </authorList>
    </citation>
    <scope>NUCLEOTIDE SEQUENCE</scope>
    <source>
        <strain evidence="14">IBT 15544</strain>
    </source>
</reference>
<reference evidence="14" key="2">
    <citation type="journal article" date="2023" name="IMA Fungus">
        <title>Comparative genomic study of the Penicillium genus elucidates a diverse pangenome and 15 lateral gene transfer events.</title>
        <authorList>
            <person name="Petersen C."/>
            <person name="Sorensen T."/>
            <person name="Nielsen M.R."/>
            <person name="Sondergaard T.E."/>
            <person name="Sorensen J.L."/>
            <person name="Fitzpatrick D.A."/>
            <person name="Frisvad J.C."/>
            <person name="Nielsen K.L."/>
        </authorList>
    </citation>
    <scope>NUCLEOTIDE SEQUENCE</scope>
    <source>
        <strain evidence="14">IBT 15544</strain>
    </source>
</reference>
<dbReference type="SUPFAM" id="SSF52374">
    <property type="entry name" value="Nucleotidylyl transferase"/>
    <property type="match status" value="1"/>
</dbReference>
<feature type="region of interest" description="Disordered" evidence="13">
    <location>
        <begin position="1"/>
        <end position="41"/>
    </location>
</feature>
<keyword evidence="9 12" id="KW-0648">Protein biosynthesis</keyword>
<evidence type="ECO:0000256" key="5">
    <source>
        <dbReference type="ARBA" id="ARBA00022490"/>
    </source>
</evidence>
<dbReference type="Proteomes" id="UP001150904">
    <property type="component" value="Unassembled WGS sequence"/>
</dbReference>
<name>A0A9W9N2A8_9EURO</name>
<dbReference type="PANTHER" id="PTHR10055:SF1">
    <property type="entry name" value="TRYPTOPHAN--TRNA LIGASE, CYTOPLASMIC"/>
    <property type="match status" value="1"/>
</dbReference>
<evidence type="ECO:0000256" key="12">
    <source>
        <dbReference type="RuleBase" id="RU363036"/>
    </source>
</evidence>
<dbReference type="InterPro" id="IPR002305">
    <property type="entry name" value="aa-tRNA-synth_Ic"/>
</dbReference>
<dbReference type="AlphaFoldDB" id="A0A9W9N2A8"/>
<evidence type="ECO:0000313" key="14">
    <source>
        <dbReference type="EMBL" id="KAJ5211872.1"/>
    </source>
</evidence>
<keyword evidence="15" id="KW-1185">Reference proteome</keyword>
<dbReference type="PANTHER" id="PTHR10055">
    <property type="entry name" value="TRYPTOPHANYL-TRNA SYNTHETASE"/>
    <property type="match status" value="1"/>
</dbReference>
<dbReference type="EC" id="6.1.1.2" evidence="3"/>
<evidence type="ECO:0000313" key="15">
    <source>
        <dbReference type="Proteomes" id="UP001150904"/>
    </source>
</evidence>
<dbReference type="Gene3D" id="1.10.240.10">
    <property type="entry name" value="Tyrosyl-Transfer RNA Synthetase"/>
    <property type="match status" value="1"/>
</dbReference>
<dbReference type="GeneID" id="83177881"/>
<keyword evidence="6 12" id="KW-0436">Ligase</keyword>
<keyword evidence="7 12" id="KW-0547">Nucleotide-binding</keyword>
<evidence type="ECO:0000256" key="7">
    <source>
        <dbReference type="ARBA" id="ARBA00022741"/>
    </source>
</evidence>
<dbReference type="Pfam" id="PF00579">
    <property type="entry name" value="tRNA-synt_1b"/>
    <property type="match status" value="1"/>
</dbReference>
<protein>
    <recommendedName>
        <fullName evidence="4">Tryptophan--tRNA ligase, cytoplasmic</fullName>
        <ecNumber evidence="3">6.1.1.2</ecNumber>
    </recommendedName>
    <alternativeName>
        <fullName evidence="11">Tryptophanyl-tRNA synthetase</fullName>
    </alternativeName>
</protein>
<dbReference type="RefSeq" id="XP_058310042.1">
    <property type="nucleotide sequence ID" value="XM_058450580.1"/>
</dbReference>
<dbReference type="FunFam" id="1.10.240.10:FF:000003">
    <property type="entry name" value="Tryptophan--tRNA ligase, cytoplasmic"/>
    <property type="match status" value="1"/>
</dbReference>
<evidence type="ECO:0000256" key="13">
    <source>
        <dbReference type="SAM" id="MobiDB-lite"/>
    </source>
</evidence>